<dbReference type="Proteomes" id="UP000009022">
    <property type="component" value="Unassembled WGS sequence"/>
</dbReference>
<evidence type="ECO:0008006" key="4">
    <source>
        <dbReference type="Google" id="ProtNLM"/>
    </source>
</evidence>
<keyword evidence="3" id="KW-1185">Reference proteome</keyword>
<dbReference type="KEGG" id="tad:TRIADDRAFT_62922"/>
<dbReference type="AlphaFoldDB" id="B3SFC2"/>
<gene>
    <name evidence="2" type="ORF">TRIADDRAFT_62922</name>
</gene>
<evidence type="ECO:0000256" key="1">
    <source>
        <dbReference type="SAM" id="MobiDB-lite"/>
    </source>
</evidence>
<feature type="compositionally biased region" description="Polar residues" evidence="1">
    <location>
        <begin position="84"/>
        <end position="93"/>
    </location>
</feature>
<protein>
    <recommendedName>
        <fullName evidence="4">CCHC-type domain-containing protein</fullName>
    </recommendedName>
</protein>
<organism evidence="2 3">
    <name type="scientific">Trichoplax adhaerens</name>
    <name type="common">Trichoplax reptans</name>
    <dbReference type="NCBI Taxonomy" id="10228"/>
    <lineage>
        <taxon>Eukaryota</taxon>
        <taxon>Metazoa</taxon>
        <taxon>Placozoa</taxon>
        <taxon>Uniplacotomia</taxon>
        <taxon>Trichoplacea</taxon>
        <taxon>Trichoplacidae</taxon>
        <taxon>Trichoplax</taxon>
    </lineage>
</organism>
<feature type="region of interest" description="Disordered" evidence="1">
    <location>
        <begin position="62"/>
        <end position="101"/>
    </location>
</feature>
<dbReference type="EMBL" id="DS986129">
    <property type="protein sequence ID" value="EDV18573.1"/>
    <property type="molecule type" value="Genomic_DNA"/>
</dbReference>
<evidence type="ECO:0000313" key="3">
    <source>
        <dbReference type="Proteomes" id="UP000009022"/>
    </source>
</evidence>
<name>B3SFC2_TRIAD</name>
<sequence>MAMPCVHAVGAINSAGFAIEDYVGSYYLASTLRNTYQGEVLMISSVDIAEAHAEVVLPPVVERRPGRPKKRRVRSSTEEDKRTLSCSQCSGTGHNKRTCNK</sequence>
<dbReference type="HOGENOM" id="CLU_2295201_0_0_1"/>
<reference evidence="2 3" key="1">
    <citation type="journal article" date="2008" name="Nature">
        <title>The Trichoplax genome and the nature of placozoans.</title>
        <authorList>
            <person name="Srivastava M."/>
            <person name="Begovic E."/>
            <person name="Chapman J."/>
            <person name="Putnam N.H."/>
            <person name="Hellsten U."/>
            <person name="Kawashima T."/>
            <person name="Kuo A."/>
            <person name="Mitros T."/>
            <person name="Salamov A."/>
            <person name="Carpenter M.L."/>
            <person name="Signorovitch A.Y."/>
            <person name="Moreno M.A."/>
            <person name="Kamm K."/>
            <person name="Grimwood J."/>
            <person name="Schmutz J."/>
            <person name="Shapiro H."/>
            <person name="Grigoriev I.V."/>
            <person name="Buss L.W."/>
            <person name="Schierwater B."/>
            <person name="Dellaporta S.L."/>
            <person name="Rokhsar D.S."/>
        </authorList>
    </citation>
    <scope>NUCLEOTIDE SEQUENCE [LARGE SCALE GENOMIC DNA]</scope>
    <source>
        <strain evidence="2 3">Grell-BS-1999</strain>
    </source>
</reference>
<dbReference type="GeneID" id="6760155"/>
<dbReference type="InParanoid" id="B3SFC2"/>
<proteinExistence type="predicted"/>
<dbReference type="RefSeq" id="XP_002118941.1">
    <property type="nucleotide sequence ID" value="XM_002118905.1"/>
</dbReference>
<dbReference type="STRING" id="10228.B3SFC2"/>
<accession>B3SFC2</accession>
<evidence type="ECO:0000313" key="2">
    <source>
        <dbReference type="EMBL" id="EDV18573.1"/>
    </source>
</evidence>
<dbReference type="CTD" id="6760155"/>